<proteinExistence type="predicted"/>
<dbReference type="CDD" id="cd07302">
    <property type="entry name" value="CHD"/>
    <property type="match status" value="1"/>
</dbReference>
<dbReference type="EMBL" id="MPRJ01000035">
    <property type="protein sequence ID" value="OOZ36543.1"/>
    <property type="molecule type" value="Genomic_DNA"/>
</dbReference>
<organism evidence="3 4">
    <name type="scientific">Solemya velesiana gill symbiont</name>
    <dbReference type="NCBI Taxonomy" id="1918948"/>
    <lineage>
        <taxon>Bacteria</taxon>
        <taxon>Pseudomonadati</taxon>
        <taxon>Pseudomonadota</taxon>
        <taxon>Gammaproteobacteria</taxon>
        <taxon>sulfur-oxidizing symbionts</taxon>
    </lineage>
</organism>
<dbReference type="GO" id="GO:0035556">
    <property type="term" value="P:intracellular signal transduction"/>
    <property type="evidence" value="ECO:0007669"/>
    <property type="project" value="InterPro"/>
</dbReference>
<dbReference type="PROSITE" id="PS50125">
    <property type="entry name" value="GUANYLATE_CYCLASE_2"/>
    <property type="match status" value="1"/>
</dbReference>
<feature type="transmembrane region" description="Helical" evidence="1">
    <location>
        <begin position="425"/>
        <end position="449"/>
    </location>
</feature>
<dbReference type="Pfam" id="PF00211">
    <property type="entry name" value="Guanylate_cyc"/>
    <property type="match status" value="1"/>
</dbReference>
<evidence type="ECO:0000259" key="2">
    <source>
        <dbReference type="PROSITE" id="PS50125"/>
    </source>
</evidence>
<keyword evidence="1" id="KW-1133">Transmembrane helix</keyword>
<dbReference type="SMART" id="SM01080">
    <property type="entry name" value="CHASE2"/>
    <property type="match status" value="1"/>
</dbReference>
<feature type="transmembrane region" description="Helical" evidence="1">
    <location>
        <begin position="9"/>
        <end position="28"/>
    </location>
</feature>
<dbReference type="GO" id="GO:0006171">
    <property type="term" value="P:cAMP biosynthetic process"/>
    <property type="evidence" value="ECO:0007669"/>
    <property type="project" value="TreeGrafter"/>
</dbReference>
<gene>
    <name evidence="3" type="ORF">BOW51_06710</name>
</gene>
<dbReference type="PANTHER" id="PTHR43081">
    <property type="entry name" value="ADENYLATE CYCLASE, TERMINAL-DIFFERENTIATION SPECIFIC-RELATED"/>
    <property type="match status" value="1"/>
</dbReference>
<reference evidence="3 4" key="1">
    <citation type="submission" date="2016-11" db="EMBL/GenBank/DDBJ databases">
        <title>Mixed transmission modes and dynamic genome evolution in an obligate animal-bacterial symbiosis.</title>
        <authorList>
            <person name="Russell S.L."/>
            <person name="Corbett-Detig R.B."/>
            <person name="Cavanaugh C.M."/>
        </authorList>
    </citation>
    <scope>NUCLEOTIDE SEQUENCE [LARGE SCALE GENOMIC DNA]</scope>
    <source>
        <strain evidence="3">Se-Cadez</strain>
    </source>
</reference>
<evidence type="ECO:0000313" key="3">
    <source>
        <dbReference type="EMBL" id="OOZ36543.1"/>
    </source>
</evidence>
<accession>A0A1T2KUK1</accession>
<keyword evidence="4" id="KW-1185">Reference proteome</keyword>
<dbReference type="InterPro" id="IPR001054">
    <property type="entry name" value="A/G_cyclase"/>
</dbReference>
<dbReference type="InterPro" id="IPR007890">
    <property type="entry name" value="CHASE2"/>
</dbReference>
<dbReference type="InterPro" id="IPR050697">
    <property type="entry name" value="Adenylyl/Guanylyl_Cyclase_3/4"/>
</dbReference>
<dbReference type="AlphaFoldDB" id="A0A1T2KUK1"/>
<name>A0A1T2KUK1_9GAMM</name>
<keyword evidence="1" id="KW-0812">Transmembrane</keyword>
<dbReference type="InterPro" id="IPR029787">
    <property type="entry name" value="Nucleotide_cyclase"/>
</dbReference>
<dbReference type="SMART" id="SM00044">
    <property type="entry name" value="CYCc"/>
    <property type="match status" value="1"/>
</dbReference>
<feature type="domain" description="Guanylate cyclase" evidence="2">
    <location>
        <begin position="491"/>
        <end position="623"/>
    </location>
</feature>
<comment type="caution">
    <text evidence="3">The sequence shown here is derived from an EMBL/GenBank/DDBJ whole genome shotgun (WGS) entry which is preliminary data.</text>
</comment>
<keyword evidence="1" id="KW-0472">Membrane</keyword>
<evidence type="ECO:0000256" key="1">
    <source>
        <dbReference type="SAM" id="Phobius"/>
    </source>
</evidence>
<dbReference type="SUPFAM" id="SSF55073">
    <property type="entry name" value="Nucleotide cyclase"/>
    <property type="match status" value="1"/>
</dbReference>
<dbReference type="Pfam" id="PF05226">
    <property type="entry name" value="CHASE2"/>
    <property type="match status" value="1"/>
</dbReference>
<dbReference type="GO" id="GO:0004016">
    <property type="term" value="F:adenylate cyclase activity"/>
    <property type="evidence" value="ECO:0007669"/>
    <property type="project" value="UniProtKB-ARBA"/>
</dbReference>
<protein>
    <recommendedName>
        <fullName evidence="2">Guanylate cyclase domain-containing protein</fullName>
    </recommendedName>
</protein>
<dbReference type="PANTHER" id="PTHR43081:SF1">
    <property type="entry name" value="ADENYLATE CYCLASE, TERMINAL-DIFFERENTIATION SPECIFIC"/>
    <property type="match status" value="1"/>
</dbReference>
<dbReference type="Proteomes" id="UP000190896">
    <property type="component" value="Unassembled WGS sequence"/>
</dbReference>
<sequence>MSIPRRRKLIGIIGGLIIVAFCTIWLQVDDPLVRSIRDRLETIAYDLRLELIPFGDCTPHPHVVIIDIDEHSLSREGRWPWPREKIAALLQQLHQQGVVVTSIDAVFSEPELNPALVVRDKLDPGSPVTPVLVSELERMATSLDGDLKLSSILGEHDIVLGHLFRDGIAAKGKLGQSLMLQAPEQADGLELAELESYTANIPRLTEAAAFAGFFNVAPDPDGQIRRYNLVMRNQGKVYPSLALEAVRVYLLVDKIALESEMIDETPVIERILLPGTLAIPTDEQGRVLVPYRSPGENYNYISATDVLNGEVDSALLQNRIALIGSSAKGLFDLRSTPVHPFLPGVEVHANVIAGMLDYGDINKGLSYPYAPKWSEGVNFSIIVVLGIVLSVALPYLSVIWIFAVSLLSVSALAWFNFWVWSEQHLLVAVTTPLMMIALLMVFNLFLGFVTETLGRHRLKDMFGQYVPQSLVERMDRSLEDFGFEGDRREMTVLFADLCSFTNISETLTPQQLTRLLNIYLTAMTEIIFNWQGTVDKYVGDMVMAFWGAPLKDDDHAYHAIETALAMQEGLRALKPKLETEGLPSFDVGIGVNTGVMNVGNMGSSYRKAYTVLGDAVNLGSRIEALTRYYGTSVMVGEDSRKGQGGFLFRQIDRVRVKGKLEAVMLYEPVCRPPEATPGILEELQRYEKALECYFSRDWTTAKALFKALASDKPDEKIYQVYLDRMSKTSVDDLPEEWDGVFVHTSK</sequence>
<dbReference type="Gene3D" id="3.30.70.1230">
    <property type="entry name" value="Nucleotide cyclase"/>
    <property type="match status" value="1"/>
</dbReference>
<evidence type="ECO:0000313" key="4">
    <source>
        <dbReference type="Proteomes" id="UP000190896"/>
    </source>
</evidence>
<feature type="transmembrane region" description="Helical" evidence="1">
    <location>
        <begin position="400"/>
        <end position="419"/>
    </location>
</feature>